<dbReference type="InterPro" id="IPR023398">
    <property type="entry name" value="TIF_eIF4e-like"/>
</dbReference>
<keyword evidence="5 7" id="KW-0648">Protein biosynthesis</keyword>
<comment type="caution">
    <text evidence="8">The sequence shown here is derived from an EMBL/GenBank/DDBJ whole genome shotgun (WGS) entry which is preliminary data.</text>
</comment>
<dbReference type="EMBL" id="JAZDUA010000706">
    <property type="protein sequence ID" value="KAK7789804.1"/>
    <property type="molecule type" value="Genomic_DNA"/>
</dbReference>
<evidence type="ECO:0000256" key="6">
    <source>
        <dbReference type="ARBA" id="ARBA00032656"/>
    </source>
</evidence>
<evidence type="ECO:0000313" key="8">
    <source>
        <dbReference type="EMBL" id="KAK7789804.1"/>
    </source>
</evidence>
<protein>
    <recommendedName>
        <fullName evidence="6">eIF-4F 25 kDa subunit</fullName>
    </recommendedName>
</protein>
<dbReference type="GO" id="GO:0000340">
    <property type="term" value="F:RNA 7-methylguanosine cap binding"/>
    <property type="evidence" value="ECO:0007669"/>
    <property type="project" value="UniProtKB-ARBA"/>
</dbReference>
<keyword evidence="3" id="KW-0810">Translation regulation</keyword>
<dbReference type="SUPFAM" id="SSF55418">
    <property type="entry name" value="eIF4e-like"/>
    <property type="match status" value="1"/>
</dbReference>
<comment type="similarity">
    <text evidence="1 7">Belongs to the eukaryotic initiation factor 4E family.</text>
</comment>
<reference evidence="8 10" key="1">
    <citation type="submission" date="2024-03" db="EMBL/GenBank/DDBJ databases">
        <title>The genome assembly and annotation of the cricket Gryllus longicercus Weissman &amp; Gray.</title>
        <authorList>
            <person name="Szrajer S."/>
            <person name="Gray D."/>
            <person name="Ylla G."/>
        </authorList>
    </citation>
    <scope>NUCLEOTIDE SEQUENCE [LARGE SCALE GENOMIC DNA]</scope>
    <source>
        <strain evidence="8">DAG 2021-001</strain>
        <tissue evidence="8">Whole body minus gut</tissue>
    </source>
</reference>
<proteinExistence type="inferred from homology"/>
<evidence type="ECO:0000256" key="2">
    <source>
        <dbReference type="ARBA" id="ARBA00022540"/>
    </source>
</evidence>
<evidence type="ECO:0000256" key="5">
    <source>
        <dbReference type="ARBA" id="ARBA00022917"/>
    </source>
</evidence>
<dbReference type="AlphaFoldDB" id="A0AAN9V7I8"/>
<keyword evidence="10" id="KW-1185">Reference proteome</keyword>
<dbReference type="GO" id="GO:0006417">
    <property type="term" value="P:regulation of translation"/>
    <property type="evidence" value="ECO:0007669"/>
    <property type="project" value="UniProtKB-KW"/>
</dbReference>
<evidence type="ECO:0000313" key="9">
    <source>
        <dbReference type="EMBL" id="KAK7862561.1"/>
    </source>
</evidence>
<dbReference type="Gene3D" id="3.30.760.10">
    <property type="entry name" value="RNA Cap, Translation Initiation Factor Eif4e"/>
    <property type="match status" value="1"/>
</dbReference>
<dbReference type="GO" id="GO:0016281">
    <property type="term" value="C:eukaryotic translation initiation factor 4F complex"/>
    <property type="evidence" value="ECO:0007669"/>
    <property type="project" value="TreeGrafter"/>
</dbReference>
<dbReference type="PANTHER" id="PTHR11960">
    <property type="entry name" value="EUKARYOTIC TRANSLATION INITIATION FACTOR 4E RELATED"/>
    <property type="match status" value="1"/>
</dbReference>
<keyword evidence="2 7" id="KW-0396">Initiation factor</keyword>
<evidence type="ECO:0000256" key="3">
    <source>
        <dbReference type="ARBA" id="ARBA00022845"/>
    </source>
</evidence>
<name>A0AAN9V7I8_9ORTH</name>
<sequence>MVLVESLSPDEPISKTYYNRSYSAVLTSEKLCNEEEQEEAAPPIEGSGDASSTYIKHPLQHTWTLWYYENKRSKTWGENQREISSFDTIEDFWSLYNYTKFPSELKQGCDYSLFKYGIRPMWEDQANRWGGRWIINLDRPFRDFDVDKLWLEVLLCLIGESFDDYADEICGAVVNVRPQKDKIGLWTSNARNTQAVTFIGRKLKERLNLDRKIIIGYYVHKDTMQHPSSLARCSLTL</sequence>
<gene>
    <name evidence="9" type="ORF">R5R35_000014</name>
    <name evidence="8" type="ORF">R5R35_005208</name>
</gene>
<dbReference type="GO" id="GO:0003743">
    <property type="term" value="F:translation initiation factor activity"/>
    <property type="evidence" value="ECO:0007669"/>
    <property type="project" value="UniProtKB-KW"/>
</dbReference>
<dbReference type="PANTHER" id="PTHR11960:SF8">
    <property type="entry name" value="EUKARYOTIC TRANSLATION INITIATION FACTOR 4E1-RELATED"/>
    <property type="match status" value="1"/>
</dbReference>
<keyword evidence="4 7" id="KW-0694">RNA-binding</keyword>
<dbReference type="InterPro" id="IPR019770">
    <property type="entry name" value="TIF_eIF_4E_CS"/>
</dbReference>
<evidence type="ECO:0000256" key="1">
    <source>
        <dbReference type="ARBA" id="ARBA00009860"/>
    </source>
</evidence>
<evidence type="ECO:0000256" key="7">
    <source>
        <dbReference type="RuleBase" id="RU004374"/>
    </source>
</evidence>
<dbReference type="EMBL" id="JAZDUA010000271">
    <property type="protein sequence ID" value="KAK7862561.1"/>
    <property type="molecule type" value="Genomic_DNA"/>
</dbReference>
<dbReference type="Proteomes" id="UP001378592">
    <property type="component" value="Unassembled WGS sequence"/>
</dbReference>
<accession>A0AAN9V7I8</accession>
<dbReference type="PROSITE" id="PS00813">
    <property type="entry name" value="IF4E"/>
    <property type="match status" value="1"/>
</dbReference>
<dbReference type="InterPro" id="IPR001040">
    <property type="entry name" value="TIF_eIF_4E"/>
</dbReference>
<evidence type="ECO:0000256" key="4">
    <source>
        <dbReference type="ARBA" id="ARBA00022884"/>
    </source>
</evidence>
<organism evidence="8 10">
    <name type="scientific">Gryllus longicercus</name>
    <dbReference type="NCBI Taxonomy" id="2509291"/>
    <lineage>
        <taxon>Eukaryota</taxon>
        <taxon>Metazoa</taxon>
        <taxon>Ecdysozoa</taxon>
        <taxon>Arthropoda</taxon>
        <taxon>Hexapoda</taxon>
        <taxon>Insecta</taxon>
        <taxon>Pterygota</taxon>
        <taxon>Neoptera</taxon>
        <taxon>Polyneoptera</taxon>
        <taxon>Orthoptera</taxon>
        <taxon>Ensifera</taxon>
        <taxon>Gryllidea</taxon>
        <taxon>Grylloidea</taxon>
        <taxon>Gryllidae</taxon>
        <taxon>Gryllinae</taxon>
        <taxon>Gryllus</taxon>
    </lineage>
</organism>
<dbReference type="Pfam" id="PF01652">
    <property type="entry name" value="IF4E"/>
    <property type="match status" value="1"/>
</dbReference>
<evidence type="ECO:0000313" key="10">
    <source>
        <dbReference type="Proteomes" id="UP001378592"/>
    </source>
</evidence>